<proteinExistence type="predicted"/>
<gene>
    <name evidence="3" type="ORF">CCHLO57077_00014415</name>
</gene>
<keyword evidence="4" id="KW-1185">Reference proteome</keyword>
<evidence type="ECO:0000256" key="1">
    <source>
        <dbReference type="ARBA" id="ARBA00022898"/>
    </source>
</evidence>
<evidence type="ECO:0000259" key="2">
    <source>
        <dbReference type="Pfam" id="PF00266"/>
    </source>
</evidence>
<dbReference type="Proteomes" id="UP001160390">
    <property type="component" value="Unassembled WGS sequence"/>
</dbReference>
<accession>A0AA35VHH6</accession>
<dbReference type="InterPro" id="IPR015421">
    <property type="entry name" value="PyrdxlP-dep_Trfase_major"/>
</dbReference>
<reference evidence="3" key="1">
    <citation type="submission" date="2023-01" db="EMBL/GenBank/DDBJ databases">
        <authorList>
            <person name="Piombo E."/>
        </authorList>
    </citation>
    <scope>NUCLEOTIDE SEQUENCE</scope>
</reference>
<feature type="domain" description="Aminotransferase class V" evidence="2">
    <location>
        <begin position="44"/>
        <end position="260"/>
    </location>
</feature>
<organism evidence="3 4">
    <name type="scientific">Clonostachys chloroleuca</name>
    <dbReference type="NCBI Taxonomy" id="1926264"/>
    <lineage>
        <taxon>Eukaryota</taxon>
        <taxon>Fungi</taxon>
        <taxon>Dikarya</taxon>
        <taxon>Ascomycota</taxon>
        <taxon>Pezizomycotina</taxon>
        <taxon>Sordariomycetes</taxon>
        <taxon>Hypocreomycetidae</taxon>
        <taxon>Hypocreales</taxon>
        <taxon>Bionectriaceae</taxon>
        <taxon>Clonostachys</taxon>
    </lineage>
</organism>
<keyword evidence="1" id="KW-0663">Pyridoxal phosphate</keyword>
<dbReference type="InterPro" id="IPR000192">
    <property type="entry name" value="Aminotrans_V_dom"/>
</dbReference>
<dbReference type="EMBL" id="CABFNP030001307">
    <property type="protein sequence ID" value="CAI6099088.1"/>
    <property type="molecule type" value="Genomic_DNA"/>
</dbReference>
<evidence type="ECO:0000313" key="4">
    <source>
        <dbReference type="Proteomes" id="UP001160390"/>
    </source>
</evidence>
<dbReference type="SUPFAM" id="SSF53383">
    <property type="entry name" value="PLP-dependent transferases"/>
    <property type="match status" value="1"/>
</dbReference>
<dbReference type="Pfam" id="PF00266">
    <property type="entry name" value="Aminotran_5"/>
    <property type="match status" value="1"/>
</dbReference>
<name>A0AA35VHH6_9HYPO</name>
<dbReference type="InterPro" id="IPR015424">
    <property type="entry name" value="PyrdxlP-dep_Trfase"/>
</dbReference>
<protein>
    <recommendedName>
        <fullName evidence="2">Aminotransferase class V domain-containing protein</fullName>
    </recommendedName>
</protein>
<sequence length="472" mass="53061">MGQKLSAGDTSSPKAPAKLGHGLLKEFQFDEGWRNLNHGSYGTIPKAISQKRREYLDRYEARPDVFIRRDVATLVNESRAAVAQLVNAPLRDVVFVGNATEGVNTVLRNLHWNPDGRDVIISFGTIYDAMARAEDFVVDYFKDKVVARDILLTYPVEDDEILRLFRETVRGIEAEGKRARVAVFDVVSSNPGVVFPWEAMTAACRELGVLSLVDGAQGIGMVHLDLKTTDPDFFVSNCHKWLHVPRGCAVFYVPERNHKLIPSSLATSRGYVPQEGGRALRTQPLPDYGEEGHLAFNFGWVGTRDDSPYMCVKDAIAWRRDVLGGEERILAYLWDLNKRGIRHVAGVLGTEYLDNKTGTMTNCGMGNVGLPLWVAKEEEDGEGEGERVTEGGGKGLVLSREEANAAFNFMAKALMDEYKTFVALYVRWNRFWVRISAQVYLEMEDYEWLAKVLKELGERVVKGEFRSQKQQD</sequence>
<dbReference type="PANTHER" id="PTHR43092">
    <property type="entry name" value="L-CYSTEINE DESULFHYDRASE"/>
    <property type="match status" value="1"/>
</dbReference>
<dbReference type="PANTHER" id="PTHR43092:SF2">
    <property type="entry name" value="HERCYNYLCYSTEINE SULFOXIDE LYASE"/>
    <property type="match status" value="1"/>
</dbReference>
<dbReference type="AlphaFoldDB" id="A0AA35VHH6"/>
<evidence type="ECO:0000313" key="3">
    <source>
        <dbReference type="EMBL" id="CAI6099088.1"/>
    </source>
</evidence>
<comment type="caution">
    <text evidence="3">The sequence shown here is derived from an EMBL/GenBank/DDBJ whole genome shotgun (WGS) entry which is preliminary data.</text>
</comment>
<dbReference type="Gene3D" id="3.40.640.10">
    <property type="entry name" value="Type I PLP-dependent aspartate aminotransferase-like (Major domain)"/>
    <property type="match status" value="1"/>
</dbReference>